<keyword evidence="8 11" id="KW-0413">Isomerase</keyword>
<dbReference type="PIRSF" id="PIRSF016408">
    <property type="entry name" value="PAGM"/>
    <property type="match status" value="1"/>
</dbReference>
<dbReference type="EC" id="5.4.2.3" evidence="4 11"/>
<keyword evidence="7 11" id="KW-0460">Magnesium</keyword>
<dbReference type="InterPro" id="IPR036900">
    <property type="entry name" value="A-D-PHexomutase_C_sf"/>
</dbReference>
<evidence type="ECO:0000259" key="12">
    <source>
        <dbReference type="Pfam" id="PF00408"/>
    </source>
</evidence>
<keyword evidence="5" id="KW-0597">Phosphoprotein</keyword>
<comment type="function">
    <text evidence="11">Catalyzes the conversion of GlcNAc-6-P into GlcNAc-1-P during the synthesis of uridine diphosphate/UDP-GlcNAc, a sugar nucleotide critical to multiple glycosylation pathways including protein N- and O-glycosylation.</text>
</comment>
<dbReference type="Pfam" id="PF00408">
    <property type="entry name" value="PGM_PMM_IV"/>
    <property type="match status" value="1"/>
</dbReference>
<dbReference type="InterPro" id="IPR049023">
    <property type="entry name" value="AMG1_II"/>
</dbReference>
<dbReference type="InterPro" id="IPR016055">
    <property type="entry name" value="A-D-PHexomutase_a/b/a-I/II/III"/>
</dbReference>
<evidence type="ECO:0000259" key="15">
    <source>
        <dbReference type="Pfam" id="PF21405"/>
    </source>
</evidence>
<dbReference type="SUPFAM" id="SSF55957">
    <property type="entry name" value="Phosphoglucomutase, C-terminal domain"/>
    <property type="match status" value="1"/>
</dbReference>
<evidence type="ECO:0000256" key="10">
    <source>
        <dbReference type="ARBA" id="ARBA00032065"/>
    </source>
</evidence>
<comment type="cofactor">
    <cofactor evidence="11">
        <name>Mg(2+)</name>
        <dbReference type="ChEBI" id="CHEBI:18420"/>
    </cofactor>
    <text evidence="11">Binds 1 Mg(2+) ion per subunit.</text>
</comment>
<feature type="domain" description="Phosphoacetylglucosamine mutase AMG1" evidence="14">
    <location>
        <begin position="298"/>
        <end position="438"/>
    </location>
</feature>
<dbReference type="Pfam" id="PF21404">
    <property type="entry name" value="AMG1_III"/>
    <property type="match status" value="1"/>
</dbReference>
<keyword evidence="17" id="KW-1185">Reference proteome</keyword>
<comment type="catalytic activity">
    <reaction evidence="1 11">
        <text>N-acetyl-alpha-D-glucosamine 1-phosphate = N-acetyl-D-glucosamine 6-phosphate</text>
        <dbReference type="Rhea" id="RHEA:23804"/>
        <dbReference type="ChEBI" id="CHEBI:57513"/>
        <dbReference type="ChEBI" id="CHEBI:57776"/>
        <dbReference type="EC" id="5.4.2.3"/>
    </reaction>
</comment>
<comment type="caution">
    <text evidence="16">The sequence shown here is derived from an EMBL/GenBank/DDBJ whole genome shotgun (WGS) entry which is preliminary data.</text>
</comment>
<proteinExistence type="inferred from homology"/>
<feature type="domain" description="Phosphoacetylglucosamine mutase AMG1" evidence="15">
    <location>
        <begin position="181"/>
        <end position="284"/>
    </location>
</feature>
<evidence type="ECO:0000256" key="6">
    <source>
        <dbReference type="ARBA" id="ARBA00022723"/>
    </source>
</evidence>
<evidence type="ECO:0000256" key="1">
    <source>
        <dbReference type="ARBA" id="ARBA00000558"/>
    </source>
</evidence>
<evidence type="ECO:0000256" key="3">
    <source>
        <dbReference type="ARBA" id="ARBA00010231"/>
    </source>
</evidence>
<dbReference type="InterPro" id="IPR005844">
    <property type="entry name" value="A-D-PHexomutase_a/b/a-I"/>
</dbReference>
<dbReference type="SUPFAM" id="SSF53738">
    <property type="entry name" value="Phosphoglucomutase, first 3 domains"/>
    <property type="match status" value="3"/>
</dbReference>
<evidence type="ECO:0000256" key="5">
    <source>
        <dbReference type="ARBA" id="ARBA00022553"/>
    </source>
</evidence>
<feature type="domain" description="Alpha-D-phosphohexomutase alpha/beta/alpha" evidence="13">
    <location>
        <begin position="104"/>
        <end position="173"/>
    </location>
</feature>
<dbReference type="Pfam" id="PF21405">
    <property type="entry name" value="AMG1_II"/>
    <property type="match status" value="1"/>
</dbReference>
<feature type="domain" description="Alpha-D-phosphohexomutase alpha/beta/alpha" evidence="13">
    <location>
        <begin position="57"/>
        <end position="89"/>
    </location>
</feature>
<evidence type="ECO:0000256" key="4">
    <source>
        <dbReference type="ARBA" id="ARBA00012731"/>
    </source>
</evidence>
<evidence type="ECO:0000256" key="11">
    <source>
        <dbReference type="PIRNR" id="PIRNR016408"/>
    </source>
</evidence>
<evidence type="ECO:0000256" key="9">
    <source>
        <dbReference type="ARBA" id="ARBA00031926"/>
    </source>
</evidence>
<name>A0ABP0FX02_CLALP</name>
<dbReference type="PROSITE" id="PS00710">
    <property type="entry name" value="PGM_PMM"/>
    <property type="match status" value="1"/>
</dbReference>
<gene>
    <name evidence="16" type="ORF">CVLEPA_LOCUS14056</name>
</gene>
<dbReference type="PROSITE" id="PS50890">
    <property type="entry name" value="PUA"/>
    <property type="match status" value="1"/>
</dbReference>
<accession>A0ABP0FX02</accession>
<evidence type="ECO:0000256" key="2">
    <source>
        <dbReference type="ARBA" id="ARBA00004865"/>
    </source>
</evidence>
<dbReference type="Pfam" id="PF02878">
    <property type="entry name" value="PGM_PMM_I"/>
    <property type="match status" value="2"/>
</dbReference>
<dbReference type="PANTHER" id="PTHR45955:SF1">
    <property type="entry name" value="PHOSPHOACETYLGLUCOSAMINE MUTASE"/>
    <property type="match status" value="1"/>
</dbReference>
<dbReference type="Gene3D" id="3.40.120.10">
    <property type="entry name" value="Alpha-D-Glucose-1,6-Bisphosphate, subunit A, domain 3"/>
    <property type="match status" value="2"/>
</dbReference>
<evidence type="ECO:0000313" key="17">
    <source>
        <dbReference type="Proteomes" id="UP001642483"/>
    </source>
</evidence>
<feature type="domain" description="Alpha-D-phosphohexomutase C-terminal" evidence="12">
    <location>
        <begin position="476"/>
        <end position="526"/>
    </location>
</feature>
<dbReference type="Proteomes" id="UP001642483">
    <property type="component" value="Unassembled WGS sequence"/>
</dbReference>
<evidence type="ECO:0000259" key="13">
    <source>
        <dbReference type="Pfam" id="PF02878"/>
    </source>
</evidence>
<dbReference type="CDD" id="cd03086">
    <property type="entry name" value="PGM3"/>
    <property type="match status" value="1"/>
</dbReference>
<evidence type="ECO:0000259" key="14">
    <source>
        <dbReference type="Pfam" id="PF21404"/>
    </source>
</evidence>
<dbReference type="Gene3D" id="3.30.310.50">
    <property type="entry name" value="Alpha-D-phosphohexomutase, C-terminal domain"/>
    <property type="match status" value="1"/>
</dbReference>
<dbReference type="InterPro" id="IPR016066">
    <property type="entry name" value="A-D-PHexomutase_CS"/>
</dbReference>
<dbReference type="InterPro" id="IPR005843">
    <property type="entry name" value="A-D-PHexomutase_C"/>
</dbReference>
<dbReference type="InterPro" id="IPR016657">
    <property type="entry name" value="PAGM"/>
</dbReference>
<organism evidence="16 17">
    <name type="scientific">Clavelina lepadiformis</name>
    <name type="common">Light-bulb sea squirt</name>
    <name type="synonym">Ascidia lepadiformis</name>
    <dbReference type="NCBI Taxonomy" id="159417"/>
    <lineage>
        <taxon>Eukaryota</taxon>
        <taxon>Metazoa</taxon>
        <taxon>Chordata</taxon>
        <taxon>Tunicata</taxon>
        <taxon>Ascidiacea</taxon>
        <taxon>Aplousobranchia</taxon>
        <taxon>Clavelinidae</taxon>
        <taxon>Clavelina</taxon>
    </lineage>
</organism>
<dbReference type="InterPro" id="IPR049022">
    <property type="entry name" value="AMG1_III"/>
</dbReference>
<comment type="similarity">
    <text evidence="3 11">Belongs to the phosphohexose mutase family.</text>
</comment>
<evidence type="ECO:0000313" key="16">
    <source>
        <dbReference type="EMBL" id="CAK8682934.1"/>
    </source>
</evidence>
<keyword evidence="6 11" id="KW-0479">Metal-binding</keyword>
<comment type="pathway">
    <text evidence="2 11">Nucleotide-sugar biosynthesis; UDP-N-acetyl-alpha-D-glucosamine biosynthesis; N-acetyl-alpha-D-glucosamine 1-phosphate from alpha-D-glucosamine 6-phosphate (route I): step 2/2.</text>
</comment>
<reference evidence="16 17" key="1">
    <citation type="submission" date="2024-02" db="EMBL/GenBank/DDBJ databases">
        <authorList>
            <person name="Daric V."/>
            <person name="Darras S."/>
        </authorList>
    </citation>
    <scope>NUCLEOTIDE SEQUENCE [LARGE SCALE GENOMIC DNA]</scope>
</reference>
<dbReference type="PANTHER" id="PTHR45955">
    <property type="entry name" value="PHOSPHOACETYLGLUCOSAMINE MUTASE"/>
    <property type="match status" value="1"/>
</dbReference>
<evidence type="ECO:0000256" key="7">
    <source>
        <dbReference type="ARBA" id="ARBA00022842"/>
    </source>
</evidence>
<sequence length="546" mass="59884">MDSPLLQEIPILKLAEVHSKPDKQAMAYGTAGFRGKASKMDHIFFRMGMLAVLRSKMLKSAIGVMVTASHNPVLDNGVKLIDPCGEMLVESWEVIATGLANASNDDLVKELKKIVAKENIDLSQTATILLARDTRPSSLSLSNAVQDGISALGGTCRNYGLLTTPQLHYIVSCYNDGVKDADEDTYYKWFSSAFKTLVNEPPVNSNVTVDCANGVGAPKLNKLYEHIGANVIDIIIHNDGEGCGKLNEKCGADYVKIQQRAPIGLNMEPFHRYASFDGDADRIVYYSLDCDCNFVLLDGDKIASLITLYIKELLDESKVDVKLGMVQTAYANGNSTRYVTDTLNVMVACARTGVKHLHHKAVEFDIGVYFEANGHGTVTVKEECSNVIERAAKDDKLPAKQKDAAIKLKTFLDVINKTVGDAMSDMLAVEAILHAKGWSVREWAQLYTDLPNRQLKVTVADRTVIRTTDSERRTTSPEGLQEEIDKLVALFPNGRSFVRPSGTEDVVRVYAESDTQEHADSLAKKVSILIYEKAGGVGEKPKEESA</sequence>
<evidence type="ECO:0000256" key="8">
    <source>
        <dbReference type="ARBA" id="ARBA00023235"/>
    </source>
</evidence>
<protein>
    <recommendedName>
        <fullName evidence="4 11">Phosphoacetylglucosamine mutase</fullName>
        <shortName evidence="11">PAGM</shortName>
        <ecNumber evidence="4 11">5.4.2.3</ecNumber>
    </recommendedName>
    <alternativeName>
        <fullName evidence="10 11">Acetylglucosamine phosphomutase</fullName>
    </alternativeName>
    <alternativeName>
        <fullName evidence="9 11">N-acetylglucosamine-phosphate mutase</fullName>
    </alternativeName>
</protein>
<dbReference type="EMBL" id="CAWYQH010000096">
    <property type="protein sequence ID" value="CAK8682934.1"/>
    <property type="molecule type" value="Genomic_DNA"/>
</dbReference>